<dbReference type="Gene3D" id="3.40.50.10070">
    <property type="entry name" value="TolB, N-terminal domain"/>
    <property type="match status" value="1"/>
</dbReference>
<evidence type="ECO:0000313" key="4">
    <source>
        <dbReference type="Proteomes" id="UP001593940"/>
    </source>
</evidence>
<keyword evidence="4" id="KW-1185">Reference proteome</keyword>
<dbReference type="PANTHER" id="PTHR43081">
    <property type="entry name" value="ADENYLATE CYCLASE, TERMINAL-DIFFERENTIATION SPECIFIC-RELATED"/>
    <property type="match status" value="1"/>
</dbReference>
<reference evidence="3 4" key="1">
    <citation type="submission" date="2024-09" db="EMBL/GenBank/DDBJ databases">
        <title>Nodulacao em especies de Leguminosae Basais da Amazonia e Caracterizacao dos Rizobios e Bacterias Associadas aos Nodulos.</title>
        <authorList>
            <person name="Jambeiro I.C.A."/>
            <person name="Lopes I.S."/>
            <person name="Aguiar E.R.G.R."/>
            <person name="Santos A.F.J."/>
            <person name="Dos Santos J.M.F."/>
            <person name="Gross E."/>
        </authorList>
    </citation>
    <scope>NUCLEOTIDE SEQUENCE [LARGE SCALE GENOMIC DNA]</scope>
    <source>
        <strain evidence="3 4">BRUESC1165</strain>
    </source>
</reference>
<dbReference type="InterPro" id="IPR011990">
    <property type="entry name" value="TPR-like_helical_dom_sf"/>
</dbReference>
<keyword evidence="1" id="KW-0802">TPR repeat</keyword>
<evidence type="ECO:0000259" key="2">
    <source>
        <dbReference type="PROSITE" id="PS50125"/>
    </source>
</evidence>
<dbReference type="SMART" id="SM00044">
    <property type="entry name" value="CYCc"/>
    <property type="match status" value="1"/>
</dbReference>
<evidence type="ECO:0000313" key="3">
    <source>
        <dbReference type="EMBL" id="MFC1455249.1"/>
    </source>
</evidence>
<dbReference type="Gene3D" id="3.30.70.1230">
    <property type="entry name" value="Nucleotide cyclase"/>
    <property type="match status" value="1"/>
</dbReference>
<accession>A0ABV6Y1T9</accession>
<dbReference type="CDD" id="cd07302">
    <property type="entry name" value="CHD"/>
    <property type="match status" value="1"/>
</dbReference>
<feature type="repeat" description="TPR" evidence="1">
    <location>
        <begin position="428"/>
        <end position="461"/>
    </location>
</feature>
<dbReference type="PANTHER" id="PTHR43081:SF19">
    <property type="entry name" value="PH-SENSITIVE ADENYLATE CYCLASE RV1264"/>
    <property type="match status" value="1"/>
</dbReference>
<dbReference type="RefSeq" id="WP_203271723.1">
    <property type="nucleotide sequence ID" value="NZ_JAFBID010000015.1"/>
</dbReference>
<feature type="repeat" description="TPR" evidence="1">
    <location>
        <begin position="462"/>
        <end position="495"/>
    </location>
</feature>
<dbReference type="Gene3D" id="1.25.40.10">
    <property type="entry name" value="Tetratricopeptide repeat domain"/>
    <property type="match status" value="1"/>
</dbReference>
<dbReference type="PROSITE" id="PS50125">
    <property type="entry name" value="GUANYLATE_CYCLASE_2"/>
    <property type="match status" value="1"/>
</dbReference>
<dbReference type="SUPFAM" id="SSF55073">
    <property type="entry name" value="Nucleotide cyclase"/>
    <property type="match status" value="1"/>
</dbReference>
<dbReference type="Pfam" id="PF00211">
    <property type="entry name" value="Guanylate_cyc"/>
    <property type="match status" value="1"/>
</dbReference>
<protein>
    <submittedName>
        <fullName evidence="3">Adenylate/guanylate cyclase domain-containing protein</fullName>
    </submittedName>
</protein>
<dbReference type="SMART" id="SM00028">
    <property type="entry name" value="TPR"/>
    <property type="match status" value="3"/>
</dbReference>
<dbReference type="InterPro" id="IPR001054">
    <property type="entry name" value="A/G_cyclase"/>
</dbReference>
<dbReference type="EMBL" id="JBHOMY010000002">
    <property type="protein sequence ID" value="MFC1455249.1"/>
    <property type="molecule type" value="Genomic_DNA"/>
</dbReference>
<feature type="domain" description="Guanylate cyclase" evidence="2">
    <location>
        <begin position="15"/>
        <end position="135"/>
    </location>
</feature>
<proteinExistence type="predicted"/>
<dbReference type="SUPFAM" id="SSF48452">
    <property type="entry name" value="TPR-like"/>
    <property type="match status" value="1"/>
</dbReference>
<dbReference type="InterPro" id="IPR019734">
    <property type="entry name" value="TPR_rpt"/>
</dbReference>
<gene>
    <name evidence="3" type="ORF">ACETIH_00520</name>
</gene>
<name>A0ABV6Y1T9_9HYPH</name>
<dbReference type="InterPro" id="IPR029787">
    <property type="entry name" value="Nucleotide_cyclase"/>
</dbReference>
<dbReference type="PROSITE" id="PS50005">
    <property type="entry name" value="TPR"/>
    <property type="match status" value="2"/>
</dbReference>
<evidence type="ECO:0000256" key="1">
    <source>
        <dbReference type="PROSITE-ProRule" id="PRU00339"/>
    </source>
</evidence>
<dbReference type="InterPro" id="IPR050697">
    <property type="entry name" value="Adenylyl/Guanylyl_Cyclase_3/4"/>
</dbReference>
<comment type="caution">
    <text evidence="3">The sequence shown here is derived from an EMBL/GenBank/DDBJ whole genome shotgun (WGS) entry which is preliminary data.</text>
</comment>
<sequence>MSSPSDQTAQRRLAAVLAADVVGYSDLMSKDEEGTLSRLRDLRRQIIEPRIRAHHGRLVKTIGDGFLVEFASPVEAVRCAVDLQEALAGSSGAGTSGKADAKPLQLRVGINIGDIMVEEDGDIFGDGVNIASRLQKMALPGGICLSGKVYDEVRGKLPYEFDDKGEHQFKNIGRPIRVFCLLEGMDTAQRSGDRRPSGARQEGPSIAVLPFVNISRDPEQEYFADGIVEDIIAALSRFKSFFVIARNSTFTYKGRTVSVQQIGRELGVRYVLEGSVRRSGPRIRITAQLVDASTGMHLWAEHYDGVVEDVFDLQDRITASVVGSIQPSIRSAEIERARRKRPENLDAYDLVMRALPYVWALEYEANKEAARLLDKALLLDPGYPLAMAMAAWCRGQRIVYNWSKNLQEDKRETLRQAQAAAALAHEDPFILTVLGAALTITREFQRATAMLERALSLDPNSAWAWNRSGWLHNYHDDPEVAIEHFERSLRLSPFDPMAFNCEMGIGCAHFIAKRYDLAAQWQEKALMSKPRTAWIHRTLAPAYALAGEPDRARECVAELVKGYPGIRIVDILQAMAFSKEVMSRFAEGLRQAGLPE</sequence>
<dbReference type="Proteomes" id="UP001593940">
    <property type="component" value="Unassembled WGS sequence"/>
</dbReference>
<organism evidence="3 4">
    <name type="scientific">Microvirga arabica</name>
    <dbReference type="NCBI Taxonomy" id="1128671"/>
    <lineage>
        <taxon>Bacteria</taxon>
        <taxon>Pseudomonadati</taxon>
        <taxon>Pseudomonadota</taxon>
        <taxon>Alphaproteobacteria</taxon>
        <taxon>Hyphomicrobiales</taxon>
        <taxon>Methylobacteriaceae</taxon>
        <taxon>Microvirga</taxon>
    </lineage>
</organism>